<keyword evidence="3" id="KW-1185">Reference proteome</keyword>
<evidence type="ECO:0000313" key="2">
    <source>
        <dbReference type="EMBL" id="KAK9694817.1"/>
    </source>
</evidence>
<organism evidence="2 3">
    <name type="scientific">Popillia japonica</name>
    <name type="common">Japanese beetle</name>
    <dbReference type="NCBI Taxonomy" id="7064"/>
    <lineage>
        <taxon>Eukaryota</taxon>
        <taxon>Metazoa</taxon>
        <taxon>Ecdysozoa</taxon>
        <taxon>Arthropoda</taxon>
        <taxon>Hexapoda</taxon>
        <taxon>Insecta</taxon>
        <taxon>Pterygota</taxon>
        <taxon>Neoptera</taxon>
        <taxon>Endopterygota</taxon>
        <taxon>Coleoptera</taxon>
        <taxon>Polyphaga</taxon>
        <taxon>Scarabaeiformia</taxon>
        <taxon>Scarabaeidae</taxon>
        <taxon>Rutelinae</taxon>
        <taxon>Popillia</taxon>
    </lineage>
</organism>
<evidence type="ECO:0000313" key="3">
    <source>
        <dbReference type="Proteomes" id="UP001458880"/>
    </source>
</evidence>
<dbReference type="Proteomes" id="UP001458880">
    <property type="component" value="Unassembled WGS sequence"/>
</dbReference>
<accession>A0AAW1IXL0</accession>
<name>A0AAW1IXL0_POPJA</name>
<reference evidence="2 3" key="1">
    <citation type="journal article" date="2024" name="BMC Genomics">
        <title>De novo assembly and annotation of Popillia japonica's genome with initial clues to its potential as an invasive pest.</title>
        <authorList>
            <person name="Cucini C."/>
            <person name="Boschi S."/>
            <person name="Funari R."/>
            <person name="Cardaioli E."/>
            <person name="Iannotti N."/>
            <person name="Marturano G."/>
            <person name="Paoli F."/>
            <person name="Bruttini M."/>
            <person name="Carapelli A."/>
            <person name="Frati F."/>
            <person name="Nardi F."/>
        </authorList>
    </citation>
    <scope>NUCLEOTIDE SEQUENCE [LARGE SCALE GENOMIC DNA]</scope>
    <source>
        <strain evidence="2">DMR45628</strain>
    </source>
</reference>
<dbReference type="AlphaFoldDB" id="A0AAW1IXL0"/>
<proteinExistence type="predicted"/>
<gene>
    <name evidence="2" type="ORF">QE152_g33277</name>
</gene>
<sequence>MNGLFSWLYPDSIQANNTELVRGNGLADSSLPLQAIPNLCHKEDLEKLINSQHQPEPELSNNSDEDEVGPINN</sequence>
<comment type="caution">
    <text evidence="2">The sequence shown here is derived from an EMBL/GenBank/DDBJ whole genome shotgun (WGS) entry which is preliminary data.</text>
</comment>
<feature type="compositionally biased region" description="Polar residues" evidence="1">
    <location>
        <begin position="49"/>
        <end position="62"/>
    </location>
</feature>
<protein>
    <submittedName>
        <fullName evidence="2">Uncharacterized protein</fullName>
    </submittedName>
</protein>
<feature type="region of interest" description="Disordered" evidence="1">
    <location>
        <begin position="48"/>
        <end position="73"/>
    </location>
</feature>
<dbReference type="EMBL" id="JASPKY010000501">
    <property type="protein sequence ID" value="KAK9694817.1"/>
    <property type="molecule type" value="Genomic_DNA"/>
</dbReference>
<evidence type="ECO:0000256" key="1">
    <source>
        <dbReference type="SAM" id="MobiDB-lite"/>
    </source>
</evidence>
<feature type="compositionally biased region" description="Acidic residues" evidence="1">
    <location>
        <begin position="63"/>
        <end position="73"/>
    </location>
</feature>